<feature type="transmembrane region" description="Helical" evidence="1">
    <location>
        <begin position="19"/>
        <end position="41"/>
    </location>
</feature>
<dbReference type="EMBL" id="JAQGDS010000005">
    <property type="protein sequence ID" value="KAJ6260459.1"/>
    <property type="molecule type" value="Genomic_DNA"/>
</dbReference>
<comment type="caution">
    <text evidence="2">The sequence shown here is derived from an EMBL/GenBank/DDBJ whole genome shotgun (WGS) entry which is preliminary data.</text>
</comment>
<keyword evidence="1" id="KW-0812">Transmembrane</keyword>
<protein>
    <submittedName>
        <fullName evidence="2">Uncharacterized protein</fullName>
    </submittedName>
</protein>
<reference evidence="2" key="1">
    <citation type="submission" date="2023-01" db="EMBL/GenBank/DDBJ databases">
        <title>The chitinases involved in constricting ring structure development in the nematode-trapping fungus Drechslerella dactyloides.</title>
        <authorList>
            <person name="Wang R."/>
            <person name="Zhang L."/>
            <person name="Tang P."/>
            <person name="Li S."/>
            <person name="Liang L."/>
        </authorList>
    </citation>
    <scope>NUCLEOTIDE SEQUENCE</scope>
    <source>
        <strain evidence="2">YMF1.00031</strain>
    </source>
</reference>
<dbReference type="AlphaFoldDB" id="A0AAD6IXD5"/>
<accession>A0AAD6IXD5</accession>
<evidence type="ECO:0000313" key="3">
    <source>
        <dbReference type="Proteomes" id="UP001221413"/>
    </source>
</evidence>
<proteinExistence type="predicted"/>
<evidence type="ECO:0000313" key="2">
    <source>
        <dbReference type="EMBL" id="KAJ6260459.1"/>
    </source>
</evidence>
<feature type="transmembrane region" description="Helical" evidence="1">
    <location>
        <begin position="223"/>
        <end position="240"/>
    </location>
</feature>
<name>A0AAD6IXD5_DREDA</name>
<feature type="transmembrane region" description="Helical" evidence="1">
    <location>
        <begin position="173"/>
        <end position="193"/>
    </location>
</feature>
<keyword evidence="1" id="KW-0472">Membrane</keyword>
<feature type="transmembrane region" description="Helical" evidence="1">
    <location>
        <begin position="83"/>
        <end position="109"/>
    </location>
</feature>
<sequence length="299" mass="33934">MADEVEVEYRAWRWPRAIFTYWLVFLGIFSVIVLSVYAQFIAVQNALDRPQPWYFQMSLAVAVITIVCIGAILMLFQIRMVTPFFMLAFGLIGFVLWLVALIGTSLALFSNQNNEANDYCHDAGILWTAPTTIATTGPVGPPPVVTTAQVLVFAPQAQLSTFLWHQLCGAWKAAFVFQMFTILLFVYIIYLSFEVLQADRKEMEEEIVDVEVLPLLQALHRQAVTPFSLLQCILLSWLATRLFEFLLWQRFDCGVYSPLPWDESECAGSAQAVDEWRAMRGYTTFVGLAVFVVSGLVRR</sequence>
<evidence type="ECO:0000256" key="1">
    <source>
        <dbReference type="SAM" id="Phobius"/>
    </source>
</evidence>
<feature type="transmembrane region" description="Helical" evidence="1">
    <location>
        <begin position="53"/>
        <end position="76"/>
    </location>
</feature>
<keyword evidence="3" id="KW-1185">Reference proteome</keyword>
<feature type="transmembrane region" description="Helical" evidence="1">
    <location>
        <begin position="279"/>
        <end position="297"/>
    </location>
</feature>
<dbReference type="Proteomes" id="UP001221413">
    <property type="component" value="Unassembled WGS sequence"/>
</dbReference>
<gene>
    <name evidence="2" type="ORF">Dda_4685</name>
</gene>
<keyword evidence="1" id="KW-1133">Transmembrane helix</keyword>
<organism evidence="2 3">
    <name type="scientific">Drechslerella dactyloides</name>
    <name type="common">Nematode-trapping fungus</name>
    <name type="synonym">Arthrobotrys dactyloides</name>
    <dbReference type="NCBI Taxonomy" id="74499"/>
    <lineage>
        <taxon>Eukaryota</taxon>
        <taxon>Fungi</taxon>
        <taxon>Dikarya</taxon>
        <taxon>Ascomycota</taxon>
        <taxon>Pezizomycotina</taxon>
        <taxon>Orbiliomycetes</taxon>
        <taxon>Orbiliales</taxon>
        <taxon>Orbiliaceae</taxon>
        <taxon>Drechslerella</taxon>
    </lineage>
</organism>